<sequence length="677" mass="76388" precursor="true">MKWLRMAAGAAWLIGNLGAQRVGAPTDDLTKLGVDELFSIEVTSVGRKAQGLSKAPAAVFVLTAEDIRRSGATSVPEALRWVPGLTVLSQDGRSWSISARGSTRLYSDKILVMIDGRSLYTPLFSGVIWDAVDVPLGDVEQIEIVRGPGAVMWGPNAVNGVINIITRRAQSTTGQQVSLATGNDLRASAEARTGKAWDRMAYRVWGKYDFRTPGYGSFGDFSFTNFVFRDPAIRNLDMGSGRIGFRVDGQPDEKDQWMVQGDVYKADRQDPLAFPTIRPAVERLQGHTDYEGGFIQGRWIHTASPGNESEFRWSYDHNDFDYSYVAASLQNVTADLQNRLHAGEGNEIYWGAGFQQYWDDTRSQRLVAFDPAKSLYRSGYGVLRDEWQLVPDRFLCSAGIRVDYNSYHQLEYQPSLRFLYTPNARQSAWAAVSRAIRAPNRLDRSLEYDPGYRADYDFPIRMHSTGSQAQLSEVARSAESGYRFQAGQRWSIDASLFFTYFERLRALTYSNVPEISISNGVLAISTVLATGNLGRGRSYGGEFWGMWQVRPGWRLAPSYSYVRDTFWLPPSSPVRMYNWDLIPMDLRHQALLRSQFDIGRQWQVDLMARARSRERAWGLPAAFLVDARAAWRCTRNSEVSIALTNLTDRRVIEASSESATPAIPIRRTFLLKWSQRF</sequence>
<accession>Q02A72</accession>
<dbReference type="InterPro" id="IPR036942">
    <property type="entry name" value="Beta-barrel_TonB_sf"/>
</dbReference>
<dbReference type="KEGG" id="sus:Acid_1056"/>
<dbReference type="PANTHER" id="PTHR30069:SF27">
    <property type="entry name" value="BLL4766 PROTEIN"/>
    <property type="match status" value="1"/>
</dbReference>
<dbReference type="SUPFAM" id="SSF56935">
    <property type="entry name" value="Porins"/>
    <property type="match status" value="1"/>
</dbReference>
<evidence type="ECO:0000256" key="4">
    <source>
        <dbReference type="ARBA" id="ARBA00022692"/>
    </source>
</evidence>
<evidence type="ECO:0000256" key="5">
    <source>
        <dbReference type="ARBA" id="ARBA00023136"/>
    </source>
</evidence>
<dbReference type="Gene3D" id="2.40.170.20">
    <property type="entry name" value="TonB-dependent receptor, beta-barrel domain"/>
    <property type="match status" value="1"/>
</dbReference>
<name>Q02A72_SOLUE</name>
<dbReference type="InParanoid" id="Q02A72"/>
<dbReference type="AlphaFoldDB" id="Q02A72"/>
<keyword evidence="9" id="KW-0675">Receptor</keyword>
<dbReference type="InterPro" id="IPR037066">
    <property type="entry name" value="Plug_dom_sf"/>
</dbReference>
<evidence type="ECO:0000259" key="8">
    <source>
        <dbReference type="Pfam" id="PF07715"/>
    </source>
</evidence>
<dbReference type="eggNOG" id="COG4771">
    <property type="taxonomic scope" value="Bacteria"/>
</dbReference>
<keyword evidence="2 7" id="KW-0813">Transport</keyword>
<keyword evidence="3 7" id="KW-1134">Transmembrane beta strand</keyword>
<evidence type="ECO:0000256" key="7">
    <source>
        <dbReference type="PROSITE-ProRule" id="PRU01360"/>
    </source>
</evidence>
<dbReference type="Gene3D" id="2.170.130.10">
    <property type="entry name" value="TonB-dependent receptor, plug domain"/>
    <property type="match status" value="1"/>
</dbReference>
<feature type="domain" description="TonB-dependent receptor plug" evidence="8">
    <location>
        <begin position="53"/>
        <end position="161"/>
    </location>
</feature>
<keyword evidence="6 7" id="KW-0998">Cell outer membrane</keyword>
<evidence type="ECO:0000256" key="1">
    <source>
        <dbReference type="ARBA" id="ARBA00004571"/>
    </source>
</evidence>
<evidence type="ECO:0000256" key="2">
    <source>
        <dbReference type="ARBA" id="ARBA00022448"/>
    </source>
</evidence>
<dbReference type="InterPro" id="IPR039426">
    <property type="entry name" value="TonB-dep_rcpt-like"/>
</dbReference>
<dbReference type="GO" id="GO:0015344">
    <property type="term" value="F:siderophore uptake transmembrane transporter activity"/>
    <property type="evidence" value="ECO:0007669"/>
    <property type="project" value="TreeGrafter"/>
</dbReference>
<dbReference type="STRING" id="234267.Acid_1056"/>
<dbReference type="OrthoDB" id="127311at2"/>
<evidence type="ECO:0000256" key="3">
    <source>
        <dbReference type="ARBA" id="ARBA00022452"/>
    </source>
</evidence>
<organism evidence="9">
    <name type="scientific">Solibacter usitatus (strain Ellin6076)</name>
    <dbReference type="NCBI Taxonomy" id="234267"/>
    <lineage>
        <taxon>Bacteria</taxon>
        <taxon>Pseudomonadati</taxon>
        <taxon>Acidobacteriota</taxon>
        <taxon>Terriglobia</taxon>
        <taxon>Bryobacterales</taxon>
        <taxon>Solibacteraceae</taxon>
        <taxon>Candidatus Solibacter</taxon>
    </lineage>
</organism>
<keyword evidence="5 7" id="KW-0472">Membrane</keyword>
<reference evidence="9" key="1">
    <citation type="submission" date="2006-10" db="EMBL/GenBank/DDBJ databases">
        <title>Complete sequence of Solibacter usitatus Ellin6076.</title>
        <authorList>
            <consortium name="US DOE Joint Genome Institute"/>
            <person name="Copeland A."/>
            <person name="Lucas S."/>
            <person name="Lapidus A."/>
            <person name="Barry K."/>
            <person name="Detter J.C."/>
            <person name="Glavina del Rio T."/>
            <person name="Hammon N."/>
            <person name="Israni S."/>
            <person name="Dalin E."/>
            <person name="Tice H."/>
            <person name="Pitluck S."/>
            <person name="Thompson L.S."/>
            <person name="Brettin T."/>
            <person name="Bruce D."/>
            <person name="Han C."/>
            <person name="Tapia R."/>
            <person name="Gilna P."/>
            <person name="Schmutz J."/>
            <person name="Larimer F."/>
            <person name="Land M."/>
            <person name="Hauser L."/>
            <person name="Kyrpides N."/>
            <person name="Mikhailova N."/>
            <person name="Janssen P.H."/>
            <person name="Kuske C.R."/>
            <person name="Richardson P."/>
        </authorList>
    </citation>
    <scope>NUCLEOTIDE SEQUENCE</scope>
    <source>
        <strain evidence="9">Ellin6076</strain>
    </source>
</reference>
<dbReference type="HOGENOM" id="CLU_008287_16_0_0"/>
<dbReference type="Pfam" id="PF07715">
    <property type="entry name" value="Plug"/>
    <property type="match status" value="1"/>
</dbReference>
<keyword evidence="4 7" id="KW-0812">Transmembrane</keyword>
<comment type="subcellular location">
    <subcellularLocation>
        <location evidence="1 7">Cell outer membrane</location>
        <topology evidence="1 7">Multi-pass membrane protein</topology>
    </subcellularLocation>
</comment>
<dbReference type="PROSITE" id="PS52016">
    <property type="entry name" value="TONB_DEPENDENT_REC_3"/>
    <property type="match status" value="1"/>
</dbReference>
<comment type="similarity">
    <text evidence="7">Belongs to the TonB-dependent receptor family.</text>
</comment>
<proteinExistence type="inferred from homology"/>
<evidence type="ECO:0000256" key="6">
    <source>
        <dbReference type="ARBA" id="ARBA00023237"/>
    </source>
</evidence>
<dbReference type="GO" id="GO:0044718">
    <property type="term" value="P:siderophore transmembrane transport"/>
    <property type="evidence" value="ECO:0007669"/>
    <property type="project" value="TreeGrafter"/>
</dbReference>
<dbReference type="InterPro" id="IPR012910">
    <property type="entry name" value="Plug_dom"/>
</dbReference>
<dbReference type="EMBL" id="CP000473">
    <property type="protein sequence ID" value="ABJ82054.1"/>
    <property type="molecule type" value="Genomic_DNA"/>
</dbReference>
<gene>
    <name evidence="9" type="ordered locus">Acid_1056</name>
</gene>
<protein>
    <submittedName>
        <fullName evidence="9">TonB-dependent receptor</fullName>
    </submittedName>
</protein>
<dbReference type="GO" id="GO:0009279">
    <property type="term" value="C:cell outer membrane"/>
    <property type="evidence" value="ECO:0007669"/>
    <property type="project" value="UniProtKB-SubCell"/>
</dbReference>
<dbReference type="PANTHER" id="PTHR30069">
    <property type="entry name" value="TONB-DEPENDENT OUTER MEMBRANE RECEPTOR"/>
    <property type="match status" value="1"/>
</dbReference>
<evidence type="ECO:0000313" key="9">
    <source>
        <dbReference type="EMBL" id="ABJ82054.1"/>
    </source>
</evidence>